<sequence length="457" mass="49319">MAGQANKARILGRPRQSFSSKLAEIIATAREQQDLFWKRFIDKLCGSQSAPPLEKQQKSTSNQRRRFKSHKNRPANQRSRRLSPVLVASYSVSELSNGGQCSPSSGLLDCPALSEALVCGFNNSVRHRLGRCYGSNLGVASRVVNYSSTTYFASVTALQALKSSGTLLLLTGSSSGKLELWDPAGDCGPGPCLMADQLVQRRVTDLQVYDGERGWASLTRRRQAGAAAGRLLFPPASWRWGVLKTMFAAVGLRGRVLPCRAAAVLSMAAGGGGVLQRLQRSPASAAVAARLPSACGAIHRRLRRCGLGVQISALLGSPVTAVKPTVWPQRLVPRHLHLPTVCCFCRIPCWPLPAFDYLAGASFLQVEFPQPKTRSNYETLESTVFEPPNPYASLGKTDSNHAGLVYRRILCLAAINSGNSGPRGDSAFTLISGGVEHCLDFLLLPACHKSSGNWQAY</sequence>
<dbReference type="WBParaSite" id="maker-unitig_44086-snap-gene-0.2-mRNA-1">
    <property type="protein sequence ID" value="maker-unitig_44086-snap-gene-0.2-mRNA-1"/>
    <property type="gene ID" value="maker-unitig_44086-snap-gene-0.2"/>
</dbReference>
<feature type="region of interest" description="Disordered" evidence="1">
    <location>
        <begin position="48"/>
        <end position="80"/>
    </location>
</feature>
<dbReference type="Proteomes" id="UP000095280">
    <property type="component" value="Unplaced"/>
</dbReference>
<evidence type="ECO:0000313" key="3">
    <source>
        <dbReference type="WBParaSite" id="maker-unitig_44086-snap-gene-0.2-mRNA-1"/>
    </source>
</evidence>
<keyword evidence="2" id="KW-1185">Reference proteome</keyword>
<dbReference type="AlphaFoldDB" id="A0A1I8FQW5"/>
<evidence type="ECO:0000256" key="1">
    <source>
        <dbReference type="SAM" id="MobiDB-lite"/>
    </source>
</evidence>
<name>A0A1I8FQW5_9PLAT</name>
<proteinExistence type="predicted"/>
<reference evidence="3" key="1">
    <citation type="submission" date="2016-11" db="UniProtKB">
        <authorList>
            <consortium name="WormBaseParasite"/>
        </authorList>
    </citation>
    <scope>IDENTIFICATION</scope>
</reference>
<feature type="compositionally biased region" description="Basic residues" evidence="1">
    <location>
        <begin position="63"/>
        <end position="80"/>
    </location>
</feature>
<organism evidence="2 3">
    <name type="scientific">Macrostomum lignano</name>
    <dbReference type="NCBI Taxonomy" id="282301"/>
    <lineage>
        <taxon>Eukaryota</taxon>
        <taxon>Metazoa</taxon>
        <taxon>Spiralia</taxon>
        <taxon>Lophotrochozoa</taxon>
        <taxon>Platyhelminthes</taxon>
        <taxon>Rhabditophora</taxon>
        <taxon>Macrostomorpha</taxon>
        <taxon>Macrostomida</taxon>
        <taxon>Macrostomidae</taxon>
        <taxon>Macrostomum</taxon>
    </lineage>
</organism>
<protein>
    <submittedName>
        <fullName evidence="3">WD_REPEATS_REGION domain-containing protein</fullName>
    </submittedName>
</protein>
<accession>A0A1I8FQW5</accession>
<evidence type="ECO:0000313" key="2">
    <source>
        <dbReference type="Proteomes" id="UP000095280"/>
    </source>
</evidence>